<protein>
    <submittedName>
        <fullName evidence="4">Uncharacterized protein</fullName>
    </submittedName>
</protein>
<dbReference type="AlphaFoldDB" id="A0A0G2ICZ2"/>
<dbReference type="Gene3D" id="3.40.50.720">
    <property type="entry name" value="NAD(P)-binding Rossmann-like Domain"/>
    <property type="match status" value="1"/>
</dbReference>
<organism evidence="4 5">
    <name type="scientific">[Emmonsia] crescens</name>
    <dbReference type="NCBI Taxonomy" id="73230"/>
    <lineage>
        <taxon>Eukaryota</taxon>
        <taxon>Fungi</taxon>
        <taxon>Dikarya</taxon>
        <taxon>Ascomycota</taxon>
        <taxon>Pezizomycotina</taxon>
        <taxon>Eurotiomycetes</taxon>
        <taxon>Eurotiomycetidae</taxon>
        <taxon>Onygenales</taxon>
        <taxon>Ajellomycetaceae</taxon>
        <taxon>Emergomyces</taxon>
    </lineage>
</organism>
<dbReference type="VEuPathDB" id="FungiDB:EMCG_06166"/>
<dbReference type="OrthoDB" id="5840532at2759"/>
<dbReference type="SUPFAM" id="SSF51735">
    <property type="entry name" value="NAD(P)-binding Rossmann-fold domains"/>
    <property type="match status" value="1"/>
</dbReference>
<evidence type="ECO:0000313" key="4">
    <source>
        <dbReference type="EMBL" id="KKZ68155.1"/>
    </source>
</evidence>
<feature type="compositionally biased region" description="Basic and acidic residues" evidence="3">
    <location>
        <begin position="396"/>
        <end position="407"/>
    </location>
</feature>
<dbReference type="InterPro" id="IPR036291">
    <property type="entry name" value="NAD(P)-bd_dom_sf"/>
</dbReference>
<comment type="caution">
    <text evidence="4">The sequence shown here is derived from an EMBL/GenBank/DDBJ whole genome shotgun (WGS) entry which is preliminary data.</text>
</comment>
<accession>A0A0G2ICZ2</accession>
<name>A0A0G2ICZ2_9EURO</name>
<feature type="region of interest" description="Disordered" evidence="3">
    <location>
        <begin position="392"/>
        <end position="424"/>
    </location>
</feature>
<evidence type="ECO:0000256" key="2">
    <source>
        <dbReference type="ARBA" id="ARBA00023002"/>
    </source>
</evidence>
<gene>
    <name evidence="4" type="ORF">EMCG_06166</name>
</gene>
<dbReference type="PANTHER" id="PTHR24322">
    <property type="entry name" value="PKSB"/>
    <property type="match status" value="1"/>
</dbReference>
<dbReference type="GO" id="GO:0016616">
    <property type="term" value="F:oxidoreductase activity, acting on the CH-OH group of donors, NAD or NADP as acceptor"/>
    <property type="evidence" value="ECO:0007669"/>
    <property type="project" value="TreeGrafter"/>
</dbReference>
<sequence>MSRRPSKSPSPIPVTPLGSSSAPPPSTNTSRPTSHWIHTLTLDLILRVLHRTILHPFIAWLIPLCLRAQATPYSHTSFIVTTAYASLLSLLLLLNILSKRVAYGLPREVSLEDEVVVVAGGASGLGLLVAEIYGMRGVDVAVLDVQDVGVAGEGEWNGNGNGVEEWEEMHSVRYFRCDVGNLAEVERVRERIENELGTPTIVINCIAAPINGMPITSLSPTSISRTIHANLFSCFNTLQQFLPGILSSPTGGTIVTLSSVCSYLTPAGLSDYTATKAAITAVHKTVEAELRVSGDNKRVKMLLVETGQMATPLFEDVQTPNNFFAPVLEPVRVAREIVAVVDSGNGGVIRLPAYARLVSWYAVLPVAIQRLARYLTGIDRAVGGKAMSSSMSIPLAKEREKETEGKKGLSSKGSESDIELVEVE</sequence>
<dbReference type="PANTHER" id="PTHR24322:SF736">
    <property type="entry name" value="RETINOL DEHYDROGENASE 10"/>
    <property type="match status" value="1"/>
</dbReference>
<evidence type="ECO:0000313" key="5">
    <source>
        <dbReference type="Proteomes" id="UP000034164"/>
    </source>
</evidence>
<dbReference type="PRINTS" id="PR00081">
    <property type="entry name" value="GDHRDH"/>
</dbReference>
<keyword evidence="2" id="KW-0560">Oxidoreductase</keyword>
<evidence type="ECO:0000256" key="1">
    <source>
        <dbReference type="ARBA" id="ARBA00006484"/>
    </source>
</evidence>
<evidence type="ECO:0000256" key="3">
    <source>
        <dbReference type="SAM" id="MobiDB-lite"/>
    </source>
</evidence>
<reference evidence="5" key="1">
    <citation type="journal article" date="2015" name="PLoS Genet.">
        <title>The dynamic genome and transcriptome of the human fungal pathogen Blastomyces and close relative Emmonsia.</title>
        <authorList>
            <person name="Munoz J.F."/>
            <person name="Gauthier G.M."/>
            <person name="Desjardins C.A."/>
            <person name="Gallo J.E."/>
            <person name="Holder J."/>
            <person name="Sullivan T.D."/>
            <person name="Marty A.J."/>
            <person name="Carmen J.C."/>
            <person name="Chen Z."/>
            <person name="Ding L."/>
            <person name="Gujja S."/>
            <person name="Magrini V."/>
            <person name="Misas E."/>
            <person name="Mitreva M."/>
            <person name="Priest M."/>
            <person name="Saif S."/>
            <person name="Whiston E.A."/>
            <person name="Young S."/>
            <person name="Zeng Q."/>
            <person name="Goldman W.E."/>
            <person name="Mardis E.R."/>
            <person name="Taylor J.W."/>
            <person name="McEwen J.G."/>
            <person name="Clay O.K."/>
            <person name="Klein B.S."/>
            <person name="Cuomo C.A."/>
        </authorList>
    </citation>
    <scope>NUCLEOTIDE SEQUENCE [LARGE SCALE GENOMIC DNA]</scope>
    <source>
        <strain evidence="5">UAMH 3008</strain>
    </source>
</reference>
<dbReference type="InterPro" id="IPR002347">
    <property type="entry name" value="SDR_fam"/>
</dbReference>
<dbReference type="EMBL" id="LCZI01000144">
    <property type="protein sequence ID" value="KKZ68155.1"/>
    <property type="molecule type" value="Genomic_DNA"/>
</dbReference>
<feature type="region of interest" description="Disordered" evidence="3">
    <location>
        <begin position="1"/>
        <end position="33"/>
    </location>
</feature>
<proteinExistence type="inferred from homology"/>
<dbReference type="Pfam" id="PF00106">
    <property type="entry name" value="adh_short"/>
    <property type="match status" value="1"/>
</dbReference>
<dbReference type="Proteomes" id="UP000034164">
    <property type="component" value="Unassembled WGS sequence"/>
</dbReference>
<comment type="similarity">
    <text evidence="1">Belongs to the short-chain dehydrogenases/reductases (SDR) family.</text>
</comment>